<dbReference type="EMBL" id="JBHSCQ010000022">
    <property type="protein sequence ID" value="MFC4266597.1"/>
    <property type="molecule type" value="Genomic_DNA"/>
</dbReference>
<gene>
    <name evidence="2" type="ORF">ACFOW9_13380</name>
</gene>
<evidence type="ECO:0000259" key="1">
    <source>
        <dbReference type="Pfam" id="PF02464"/>
    </source>
</evidence>
<proteinExistence type="predicted"/>
<dbReference type="InterPro" id="IPR008136">
    <property type="entry name" value="CinA_C"/>
</dbReference>
<protein>
    <submittedName>
        <fullName evidence="2">CinA family protein</fullName>
    </submittedName>
</protein>
<dbReference type="SUPFAM" id="SSF142433">
    <property type="entry name" value="CinA-like"/>
    <property type="match status" value="1"/>
</dbReference>
<keyword evidence="3" id="KW-1185">Reference proteome</keyword>
<dbReference type="Pfam" id="PF02464">
    <property type="entry name" value="CinA"/>
    <property type="match status" value="1"/>
</dbReference>
<evidence type="ECO:0000313" key="3">
    <source>
        <dbReference type="Proteomes" id="UP001595773"/>
    </source>
</evidence>
<dbReference type="Proteomes" id="UP001595773">
    <property type="component" value="Unassembled WGS sequence"/>
</dbReference>
<sequence length="167" mass="17109">MSKSDIGSWLTTLIADATAARLSVATAESLTGGLLAATIVDVPGASGMFFGGVVAYQNSVKVRALGVSEKLLDQRGAVDADVAVAMALGACRATGARVGISTTGVAGPEPHQGKDVGTVYVGIALDGVARAHKFHLAGDRAAIRHQTVSEALQLLLDLVKTMREQKL</sequence>
<reference evidence="3" key="1">
    <citation type="journal article" date="2019" name="Int. J. Syst. Evol. Microbiol.">
        <title>The Global Catalogue of Microorganisms (GCM) 10K type strain sequencing project: providing services to taxonomists for standard genome sequencing and annotation.</title>
        <authorList>
            <consortium name="The Broad Institute Genomics Platform"/>
            <consortium name="The Broad Institute Genome Sequencing Center for Infectious Disease"/>
            <person name="Wu L."/>
            <person name="Ma J."/>
        </authorList>
    </citation>
    <scope>NUCLEOTIDE SEQUENCE [LARGE SCALE GENOMIC DNA]</scope>
    <source>
        <strain evidence="3">CGMCC 1.10698</strain>
    </source>
</reference>
<dbReference type="InterPro" id="IPR036653">
    <property type="entry name" value="CinA-like_C"/>
</dbReference>
<comment type="caution">
    <text evidence="2">The sequence shown here is derived from an EMBL/GenBank/DDBJ whole genome shotgun (WGS) entry which is preliminary data.</text>
</comment>
<dbReference type="RefSeq" id="WP_230066153.1">
    <property type="nucleotide sequence ID" value="NZ_BAABLL010000010.1"/>
</dbReference>
<feature type="domain" description="CinA C-terminal" evidence="1">
    <location>
        <begin position="14"/>
        <end position="158"/>
    </location>
</feature>
<accession>A0ABV8R3K1</accession>
<name>A0ABV8R3K1_9MICC</name>
<evidence type="ECO:0000313" key="2">
    <source>
        <dbReference type="EMBL" id="MFC4266597.1"/>
    </source>
</evidence>
<organism evidence="2 3">
    <name type="scientific">Arthrobacter cryoconiti</name>
    <dbReference type="NCBI Taxonomy" id="748907"/>
    <lineage>
        <taxon>Bacteria</taxon>
        <taxon>Bacillati</taxon>
        <taxon>Actinomycetota</taxon>
        <taxon>Actinomycetes</taxon>
        <taxon>Micrococcales</taxon>
        <taxon>Micrococcaceae</taxon>
        <taxon>Arthrobacter</taxon>
    </lineage>
</organism>
<dbReference type="Gene3D" id="3.90.950.20">
    <property type="entry name" value="CinA-like"/>
    <property type="match status" value="1"/>
</dbReference>
<dbReference type="NCBIfam" id="TIGR00199">
    <property type="entry name" value="PncC_domain"/>
    <property type="match status" value="1"/>
</dbReference>